<dbReference type="AlphaFoldDB" id="A1ZG33"/>
<sequence length="500" mass="55223">MNFKTITNQMNFWGVMTLVCLFLAKPQQSKAQGDLMAMADSANVFAIPFGYTQIGETGYVGFRLQPELAFGKIGVGLDIPIMFSTKDGSFRAEEFQDGLGGVLRMIQYFRYGRKRRDPFYIKVGVLRRSYLGFGGLLNNYTNSPSFERRKVGFEFDISPGNRFFGVEGLYSDINGLNLLAVRPYVRPFVNSLAPIINTFEIGVGVVHDRSQQALPVASTTTPLPITIPTTSADSTTDLRDTRYVNNGMTGLNVDAGITLLNIPFIKVDAYTQYAFLLKNNSDSLKKDLDAIASVAGNEAVKEYGTGSGFSAGVRARLNFIANIFAMEARLEYQNYSKFFRPQFFDAAYEINKDAGILALATDTTATNGIYGTLSGHLLNKIKITGGLQLPFEISKTNPALLFIQGDATGLIPKVVLSGTYVKGNLFTLQDALVLDDRSLANVRAAYQLYSWLTLGVDFRWTFAKVTNDTFDPPIERVEATRYVMPYVGINIPLFSNKSAN</sequence>
<comment type="caution">
    <text evidence="1">The sequence shown here is derived from an EMBL/GenBank/DDBJ whole genome shotgun (WGS) entry which is preliminary data.</text>
</comment>
<dbReference type="Proteomes" id="UP000004095">
    <property type="component" value="Unassembled WGS sequence"/>
</dbReference>
<evidence type="ECO:0000313" key="1">
    <source>
        <dbReference type="EMBL" id="EAY30450.1"/>
    </source>
</evidence>
<dbReference type="eggNOG" id="COG4254">
    <property type="taxonomic scope" value="Bacteria"/>
</dbReference>
<protein>
    <submittedName>
        <fullName evidence="1">Uncharacterized protein</fullName>
    </submittedName>
</protein>
<name>A1ZG33_MICM2</name>
<dbReference type="RefSeq" id="WP_002694677.1">
    <property type="nucleotide sequence ID" value="NZ_AAWS01000006.1"/>
</dbReference>
<organism evidence="1 2">
    <name type="scientific">Microscilla marina ATCC 23134</name>
    <dbReference type="NCBI Taxonomy" id="313606"/>
    <lineage>
        <taxon>Bacteria</taxon>
        <taxon>Pseudomonadati</taxon>
        <taxon>Bacteroidota</taxon>
        <taxon>Cytophagia</taxon>
        <taxon>Cytophagales</taxon>
        <taxon>Microscillaceae</taxon>
        <taxon>Microscilla</taxon>
    </lineage>
</organism>
<dbReference type="OrthoDB" id="9765113at2"/>
<reference evidence="1 2" key="1">
    <citation type="submission" date="2007-01" db="EMBL/GenBank/DDBJ databases">
        <authorList>
            <person name="Haygood M."/>
            <person name="Podell S."/>
            <person name="Anderson C."/>
            <person name="Hopkinson B."/>
            <person name="Roe K."/>
            <person name="Barbeau K."/>
            <person name="Gaasterland T."/>
            <person name="Ferriera S."/>
            <person name="Johnson J."/>
            <person name="Kravitz S."/>
            <person name="Beeson K."/>
            <person name="Sutton G."/>
            <person name="Rogers Y.-H."/>
            <person name="Friedman R."/>
            <person name="Frazier M."/>
            <person name="Venter J.C."/>
        </authorList>
    </citation>
    <scope>NUCLEOTIDE SEQUENCE [LARGE SCALE GENOMIC DNA]</scope>
    <source>
        <strain evidence="1 2">ATCC 23134</strain>
    </source>
</reference>
<proteinExistence type="predicted"/>
<evidence type="ECO:0000313" key="2">
    <source>
        <dbReference type="Proteomes" id="UP000004095"/>
    </source>
</evidence>
<gene>
    <name evidence="1" type="ORF">M23134_03086</name>
</gene>
<accession>A1ZG33</accession>
<keyword evidence="2" id="KW-1185">Reference proteome</keyword>
<dbReference type="EMBL" id="AAWS01000006">
    <property type="protein sequence ID" value="EAY30450.1"/>
    <property type="molecule type" value="Genomic_DNA"/>
</dbReference>